<evidence type="ECO:0000313" key="1">
    <source>
        <dbReference type="EMBL" id="TFB92238.1"/>
    </source>
</evidence>
<comment type="caution">
    <text evidence="1">The sequence shown here is derived from an EMBL/GenBank/DDBJ whole genome shotgun (WGS) entry which is preliminary data.</text>
</comment>
<dbReference type="RefSeq" id="WP_092113192.1">
    <property type="nucleotide sequence ID" value="NZ_FOCN01000073.1"/>
</dbReference>
<dbReference type="Proteomes" id="UP000297654">
    <property type="component" value="Unassembled WGS sequence"/>
</dbReference>
<protein>
    <submittedName>
        <fullName evidence="1">Uncharacterized protein</fullName>
    </submittedName>
</protein>
<gene>
    <name evidence="1" type="ORF">E3O10_05065</name>
</gene>
<proteinExistence type="predicted"/>
<sequence length="72" mass="7370">MEDVSGRDAETSGTRSAKLSFLITLAVLGLAAILVGLVIGLNEAPWGFVIAGVGLVLGIASTIALVMFHHAH</sequence>
<dbReference type="OrthoDB" id="9926474at2"/>
<keyword evidence="2" id="KW-1185">Reference proteome</keyword>
<organism evidence="1 2">
    <name type="scientific">Cryobacterium luteum</name>
    <dbReference type="NCBI Taxonomy" id="1424661"/>
    <lineage>
        <taxon>Bacteria</taxon>
        <taxon>Bacillati</taxon>
        <taxon>Actinomycetota</taxon>
        <taxon>Actinomycetes</taxon>
        <taxon>Micrococcales</taxon>
        <taxon>Microbacteriaceae</taxon>
        <taxon>Cryobacterium</taxon>
    </lineage>
</organism>
<reference evidence="1 2" key="1">
    <citation type="submission" date="2019-03" db="EMBL/GenBank/DDBJ databases">
        <title>Genomics of glacier-inhabiting Cryobacterium strains.</title>
        <authorList>
            <person name="Liu Q."/>
            <person name="Xin Y.-H."/>
        </authorList>
    </citation>
    <scope>NUCLEOTIDE SEQUENCE [LARGE SCALE GENOMIC DNA]</scope>
    <source>
        <strain evidence="1 2">Hh15</strain>
    </source>
</reference>
<evidence type="ECO:0000313" key="2">
    <source>
        <dbReference type="Proteomes" id="UP000297654"/>
    </source>
</evidence>
<dbReference type="AlphaFoldDB" id="A0A1H8MVC5"/>
<dbReference type="EMBL" id="SOFF01000017">
    <property type="protein sequence ID" value="TFB92238.1"/>
    <property type="molecule type" value="Genomic_DNA"/>
</dbReference>
<accession>A0A1H8MVC5</accession>
<name>A0A1H8MVC5_9MICO</name>